<organism evidence="2 3">
    <name type="scientific">Blastomyces parvus</name>
    <dbReference type="NCBI Taxonomy" id="2060905"/>
    <lineage>
        <taxon>Eukaryota</taxon>
        <taxon>Fungi</taxon>
        <taxon>Dikarya</taxon>
        <taxon>Ascomycota</taxon>
        <taxon>Pezizomycotina</taxon>
        <taxon>Eurotiomycetes</taxon>
        <taxon>Eurotiomycetidae</taxon>
        <taxon>Onygenales</taxon>
        <taxon>Ajellomycetaceae</taxon>
        <taxon>Blastomyces</taxon>
    </lineage>
</organism>
<accession>A0A2B7X5P3</accession>
<feature type="compositionally biased region" description="Acidic residues" evidence="1">
    <location>
        <begin position="126"/>
        <end position="136"/>
    </location>
</feature>
<dbReference type="Proteomes" id="UP000224080">
    <property type="component" value="Unassembled WGS sequence"/>
</dbReference>
<dbReference type="OrthoDB" id="5416097at2759"/>
<keyword evidence="3" id="KW-1185">Reference proteome</keyword>
<name>A0A2B7X5P3_9EURO</name>
<comment type="caution">
    <text evidence="2">The sequence shown here is derived from an EMBL/GenBank/DDBJ whole genome shotgun (WGS) entry which is preliminary data.</text>
</comment>
<reference evidence="2 3" key="1">
    <citation type="submission" date="2017-10" db="EMBL/GenBank/DDBJ databases">
        <title>Comparative genomics in systemic dimorphic fungi from Ajellomycetaceae.</title>
        <authorList>
            <person name="Munoz J.F."/>
            <person name="Mcewen J.G."/>
            <person name="Clay O.K."/>
            <person name="Cuomo C.A."/>
        </authorList>
    </citation>
    <scope>NUCLEOTIDE SEQUENCE [LARGE SCALE GENOMIC DNA]</scope>
    <source>
        <strain evidence="2 3">UAMH130</strain>
    </source>
</reference>
<dbReference type="AlphaFoldDB" id="A0A2B7X5P3"/>
<evidence type="ECO:0000256" key="1">
    <source>
        <dbReference type="SAM" id="MobiDB-lite"/>
    </source>
</evidence>
<protein>
    <submittedName>
        <fullName evidence="2">Uncharacterized protein</fullName>
    </submittedName>
</protein>
<gene>
    <name evidence="2" type="ORF">GX51_03722</name>
</gene>
<proteinExistence type="predicted"/>
<dbReference type="EMBL" id="PDNC01000042">
    <property type="protein sequence ID" value="PGH04052.1"/>
    <property type="molecule type" value="Genomic_DNA"/>
</dbReference>
<evidence type="ECO:0000313" key="2">
    <source>
        <dbReference type="EMBL" id="PGH04052.1"/>
    </source>
</evidence>
<feature type="compositionally biased region" description="Polar residues" evidence="1">
    <location>
        <begin position="139"/>
        <end position="158"/>
    </location>
</feature>
<feature type="region of interest" description="Disordered" evidence="1">
    <location>
        <begin position="113"/>
        <end position="164"/>
    </location>
</feature>
<sequence>MTHIAIRPLNYDDDKTKLEAEIHWLPRYNHGPLDTIPLDTPTLSSRDLQNSSSRNGVPTIPIRIDGHRELLEMQWALNRVLSMSAAAEYQGDNEDDDDDDMPVGEAARSVGDWLGSNDFLQGTAEPDSENSSDEQENSFFTSFDPSHQTTTAVDTGEQSEVEARGATAQLCSSLFLSLR</sequence>
<evidence type="ECO:0000313" key="3">
    <source>
        <dbReference type="Proteomes" id="UP000224080"/>
    </source>
</evidence>